<feature type="region of interest" description="Disordered" evidence="1">
    <location>
        <begin position="578"/>
        <end position="607"/>
    </location>
</feature>
<feature type="region of interest" description="Disordered" evidence="1">
    <location>
        <begin position="39"/>
        <end position="58"/>
    </location>
</feature>
<feature type="compositionally biased region" description="Basic residues" evidence="1">
    <location>
        <begin position="263"/>
        <end position="292"/>
    </location>
</feature>
<feature type="compositionally biased region" description="Basic residues" evidence="1">
    <location>
        <begin position="302"/>
        <end position="326"/>
    </location>
</feature>
<gene>
    <name evidence="2" type="ORF">CAUPRSCDRAFT_11033</name>
</gene>
<feature type="non-terminal residue" evidence="2">
    <location>
        <position position="1"/>
    </location>
</feature>
<dbReference type="Proteomes" id="UP000268535">
    <property type="component" value="Unassembled WGS sequence"/>
</dbReference>
<accession>A0A4P9WYD4</accession>
<protein>
    <submittedName>
        <fullName evidence="2">Uncharacterized protein</fullName>
    </submittedName>
</protein>
<sequence>AVGAGPAGGAGAARGHADAVARAVVHTLEDRRLWRDDGHRRRNRRDGGAGRRDRDRLTDRVGRGRRDIERDGLHGRDSLRGRHVRGRVGEAEGRAEPLGVVDDGRVARVERIARLDVARGHVHLARGLGERERPRQHDVVDTGVDEGLDIDEALARVAHQLLAVLLGGRAHVGVARDLRQGRRRHQRGRRCRNDDRARACRGRRARHRDRRHTVGRCVVVVAGRRVRRRVASERRRVASKRRRVASERRRVSDERRRGNGWSRARHCQRRRRVAGQRRGHHGIRARGRRVAHGGRVAGGGGHHGRRRRRRRRQGRRRRRLGCSRHRRHRAHLWRVAQTRRRRHGPLTGADRVLRGGYRPRFVERGQLLRVRGLVGDAVGANKGRRALARAETADRLVRARGHGNIDVHGEVEVSILERADDEAAAVVHLDREARAGRLGRERNPLQVLRNLLKRYLAGRHLLGDRGRKHGPAVVHRDRANAARAVLARGDIGRERLGRIRHDHGCALEHDRLVLVPVVGGERQLALRQLQARLYRLEIYRNAGRRLDLQTEPSGLGQRRVRELDRGLVGFQKVGGHRAVGLPDERRGARQERQRSGDREHDDQRREI</sequence>
<evidence type="ECO:0000313" key="3">
    <source>
        <dbReference type="Proteomes" id="UP000268535"/>
    </source>
</evidence>
<feature type="region of interest" description="Disordered" evidence="1">
    <location>
        <begin position="232"/>
        <end position="326"/>
    </location>
</feature>
<feature type="compositionally biased region" description="Basic and acidic residues" evidence="1">
    <location>
        <begin position="582"/>
        <end position="607"/>
    </location>
</feature>
<reference evidence="3" key="1">
    <citation type="journal article" date="2018" name="Nat. Microbiol.">
        <title>Leveraging single-cell genomics to expand the fungal tree of life.</title>
        <authorList>
            <person name="Ahrendt S.R."/>
            <person name="Quandt C.A."/>
            <person name="Ciobanu D."/>
            <person name="Clum A."/>
            <person name="Salamov A."/>
            <person name="Andreopoulos B."/>
            <person name="Cheng J.F."/>
            <person name="Woyke T."/>
            <person name="Pelin A."/>
            <person name="Henrissat B."/>
            <person name="Reynolds N.K."/>
            <person name="Benny G.L."/>
            <person name="Smith M.E."/>
            <person name="James T.Y."/>
            <person name="Grigoriev I.V."/>
        </authorList>
    </citation>
    <scope>NUCLEOTIDE SEQUENCE [LARGE SCALE GENOMIC DNA]</scope>
    <source>
        <strain evidence="3">ATCC 52028</strain>
    </source>
</reference>
<feature type="compositionally biased region" description="Basic and acidic residues" evidence="1">
    <location>
        <begin position="244"/>
        <end position="257"/>
    </location>
</feature>
<dbReference type="AlphaFoldDB" id="A0A4P9WYD4"/>
<organism evidence="2 3">
    <name type="scientific">Caulochytrium protostelioides</name>
    <dbReference type="NCBI Taxonomy" id="1555241"/>
    <lineage>
        <taxon>Eukaryota</taxon>
        <taxon>Fungi</taxon>
        <taxon>Fungi incertae sedis</taxon>
        <taxon>Chytridiomycota</taxon>
        <taxon>Chytridiomycota incertae sedis</taxon>
        <taxon>Chytridiomycetes</taxon>
        <taxon>Caulochytriales</taxon>
        <taxon>Caulochytriaceae</taxon>
        <taxon>Caulochytrium</taxon>
    </lineage>
</organism>
<name>A0A4P9WYD4_9FUNG</name>
<proteinExistence type="predicted"/>
<evidence type="ECO:0000313" key="2">
    <source>
        <dbReference type="EMBL" id="RKO97288.1"/>
    </source>
</evidence>
<evidence type="ECO:0000256" key="1">
    <source>
        <dbReference type="SAM" id="MobiDB-lite"/>
    </source>
</evidence>
<dbReference type="EMBL" id="ML009327">
    <property type="protein sequence ID" value="RKO97288.1"/>
    <property type="molecule type" value="Genomic_DNA"/>
</dbReference>